<dbReference type="Gene3D" id="3.50.4.10">
    <property type="entry name" value="Hepatocyte Growth Factor"/>
    <property type="match status" value="1"/>
</dbReference>
<keyword evidence="5" id="KW-0732">Signal</keyword>
<dbReference type="GeneID" id="100210757"/>
<evidence type="ECO:0000256" key="5">
    <source>
        <dbReference type="SAM" id="SignalP"/>
    </source>
</evidence>
<evidence type="ECO:0000256" key="4">
    <source>
        <dbReference type="RuleBase" id="RU004336"/>
    </source>
</evidence>
<evidence type="ECO:0000313" key="7">
    <source>
        <dbReference type="RefSeq" id="XP_065672627.1"/>
    </source>
</evidence>
<feature type="signal peptide" evidence="5">
    <location>
        <begin position="1"/>
        <end position="19"/>
    </location>
</feature>
<evidence type="ECO:0000313" key="6">
    <source>
        <dbReference type="Proteomes" id="UP001652625"/>
    </source>
</evidence>
<sequence length="396" mass="44154">MYILIISLLLCWHTTELFGADIGIGLGFGKSSRPYPDALTVLKNLGIRKIKTWSINPDWLYQAELIYGKGNVDVTVAIPNSELGKMYNNLNYKNWVLGQIKRYQGIIKLIAVGNEPFHEDNRALAMPHLLPAFNSMVKLLNDNGLKERIKVTVPFSAVVLINTYPVENTAFHPDVIGVMKDIVNTIKNTGSVFSINIYPYFAYISDNNIPLDLALGKDKSLFEAMLLGCREALKKIGAGSVPIIVGETGWPSKGGPKGTTIETAKLYTQHILRLATTNTIADSIYLFEAFDESEKPGSETEKNFGIGYENRQLKFPFDIKSVVAPCTVWGWRFYDFYDIVENNIGNKHAGHRNDCQPLCKSMTGCRGYSWFNNVCYFKGGANTFKPNGAVYSALIC</sequence>
<feature type="chain" id="PRO_5045039986" evidence="5">
    <location>
        <begin position="20"/>
        <end position="396"/>
    </location>
</feature>
<evidence type="ECO:0000256" key="1">
    <source>
        <dbReference type="ARBA" id="ARBA00008773"/>
    </source>
</evidence>
<protein>
    <submittedName>
        <fullName evidence="7">Uncharacterized protein LOC100210757 isoform X2</fullName>
    </submittedName>
</protein>
<dbReference type="Proteomes" id="UP001652625">
    <property type="component" value="Chromosome 13"/>
</dbReference>
<dbReference type="InterPro" id="IPR017853">
    <property type="entry name" value="GH"/>
</dbReference>
<evidence type="ECO:0000256" key="2">
    <source>
        <dbReference type="ARBA" id="ARBA00022801"/>
    </source>
</evidence>
<dbReference type="SUPFAM" id="SSF51445">
    <property type="entry name" value="(Trans)glycosidases"/>
    <property type="match status" value="1"/>
</dbReference>
<keyword evidence="2 4" id="KW-0378">Hydrolase</keyword>
<accession>A0ABM4DDZ7</accession>
<comment type="similarity">
    <text evidence="1 3">Belongs to the glycosyl hydrolase 17 family.</text>
</comment>
<dbReference type="RefSeq" id="XP_065672627.1">
    <property type="nucleotide sequence ID" value="XM_065816555.1"/>
</dbReference>
<name>A0ABM4DDZ7_HYDVU</name>
<keyword evidence="4" id="KW-0326">Glycosidase</keyword>
<proteinExistence type="inferred from homology"/>
<dbReference type="PROSITE" id="PS00587">
    <property type="entry name" value="GLYCOSYL_HYDROL_F17"/>
    <property type="match status" value="1"/>
</dbReference>
<gene>
    <name evidence="7" type="primary">LOC100210757</name>
</gene>
<dbReference type="Gene3D" id="3.20.20.80">
    <property type="entry name" value="Glycosidases"/>
    <property type="match status" value="1"/>
</dbReference>
<reference evidence="7" key="1">
    <citation type="submission" date="2025-08" db="UniProtKB">
        <authorList>
            <consortium name="RefSeq"/>
        </authorList>
    </citation>
    <scope>IDENTIFICATION</scope>
</reference>
<dbReference type="SUPFAM" id="SSF57414">
    <property type="entry name" value="Hairpin loop containing domain-like"/>
    <property type="match status" value="1"/>
</dbReference>
<dbReference type="PANTHER" id="PTHR32227">
    <property type="entry name" value="GLUCAN ENDO-1,3-BETA-GLUCOSIDASE BG1-RELATED-RELATED"/>
    <property type="match status" value="1"/>
</dbReference>
<dbReference type="InterPro" id="IPR044965">
    <property type="entry name" value="Glyco_hydro_17_plant"/>
</dbReference>
<organism evidence="6 7">
    <name type="scientific">Hydra vulgaris</name>
    <name type="common">Hydra</name>
    <name type="synonym">Hydra attenuata</name>
    <dbReference type="NCBI Taxonomy" id="6087"/>
    <lineage>
        <taxon>Eukaryota</taxon>
        <taxon>Metazoa</taxon>
        <taxon>Cnidaria</taxon>
        <taxon>Hydrozoa</taxon>
        <taxon>Hydroidolina</taxon>
        <taxon>Anthoathecata</taxon>
        <taxon>Aplanulata</taxon>
        <taxon>Hydridae</taxon>
        <taxon>Hydra</taxon>
    </lineage>
</organism>
<evidence type="ECO:0000256" key="3">
    <source>
        <dbReference type="RuleBase" id="RU004335"/>
    </source>
</evidence>
<dbReference type="InterPro" id="IPR000490">
    <property type="entry name" value="Glyco_hydro_17"/>
</dbReference>
<dbReference type="Pfam" id="PF00332">
    <property type="entry name" value="Glyco_hydro_17"/>
    <property type="match status" value="1"/>
</dbReference>
<keyword evidence="6" id="KW-1185">Reference proteome</keyword>